<geneLocation type="plasmid" evidence="6">
    <name>unnamed1</name>
</geneLocation>
<evidence type="ECO:0000256" key="2">
    <source>
        <dbReference type="ARBA" id="ARBA00023125"/>
    </source>
</evidence>
<dbReference type="InterPro" id="IPR008920">
    <property type="entry name" value="TF_FadR/GntR_C"/>
</dbReference>
<evidence type="ECO:0000259" key="4">
    <source>
        <dbReference type="PROSITE" id="PS50949"/>
    </source>
</evidence>
<evidence type="ECO:0000256" key="3">
    <source>
        <dbReference type="ARBA" id="ARBA00023163"/>
    </source>
</evidence>
<dbReference type="STRING" id="1842727.RD110_03460"/>
<dbReference type="AlphaFoldDB" id="A0A1P8JRJ8"/>
<dbReference type="SUPFAM" id="SSF46785">
    <property type="entry name" value="Winged helix' DNA-binding domain"/>
    <property type="match status" value="1"/>
</dbReference>
<keyword evidence="7" id="KW-1185">Reference proteome</keyword>
<dbReference type="EMBL" id="CP019236">
    <property type="protein sequence ID" value="APW36376.1"/>
    <property type="molecule type" value="Genomic_DNA"/>
</dbReference>
<keyword evidence="1" id="KW-0805">Transcription regulation</keyword>
<dbReference type="EMBL" id="CP019237">
    <property type="protein sequence ID" value="APW41005.1"/>
    <property type="molecule type" value="Genomic_DNA"/>
</dbReference>
<dbReference type="PROSITE" id="PS50949">
    <property type="entry name" value="HTH_GNTR"/>
    <property type="match status" value="1"/>
</dbReference>
<dbReference type="SUPFAM" id="SSF48008">
    <property type="entry name" value="GntR ligand-binding domain-like"/>
    <property type="match status" value="1"/>
</dbReference>
<name>A0A1P8JRJ8_9BURK</name>
<dbReference type="Pfam" id="PF07729">
    <property type="entry name" value="FCD"/>
    <property type="match status" value="1"/>
</dbReference>
<reference evidence="5 7" key="1">
    <citation type="submission" date="2017-01" db="EMBL/GenBank/DDBJ databases">
        <authorList>
            <person name="Mah S.A."/>
            <person name="Swanson W.J."/>
            <person name="Moy G.W."/>
            <person name="Vacquier V.D."/>
        </authorList>
    </citation>
    <scope>NUCLEOTIDE SEQUENCE [LARGE SCALE GENOMIC DNA]</scope>
    <source>
        <strain evidence="5 7">DCY110</strain>
        <plasmid evidence="7">Plasmid unnamed1 sequence</plasmid>
        <plasmid evidence="6">unnamed1</plasmid>
    </source>
</reference>
<accession>A0A1P8JRJ8</accession>
<dbReference type="InterPro" id="IPR036390">
    <property type="entry name" value="WH_DNA-bd_sf"/>
</dbReference>
<dbReference type="PANTHER" id="PTHR43537">
    <property type="entry name" value="TRANSCRIPTIONAL REGULATOR, GNTR FAMILY"/>
    <property type="match status" value="1"/>
</dbReference>
<gene>
    <name evidence="5" type="ORF">RD110_03460</name>
    <name evidence="6" type="ORF">RD110_26865</name>
</gene>
<dbReference type="InterPro" id="IPR000524">
    <property type="entry name" value="Tscrpt_reg_HTH_GntR"/>
</dbReference>
<keyword evidence="3" id="KW-0804">Transcription</keyword>
<dbReference type="Gene3D" id="1.10.10.10">
    <property type="entry name" value="Winged helix-like DNA-binding domain superfamily/Winged helix DNA-binding domain"/>
    <property type="match status" value="1"/>
</dbReference>
<keyword evidence="2" id="KW-0238">DNA-binding</keyword>
<dbReference type="InterPro" id="IPR036388">
    <property type="entry name" value="WH-like_DNA-bd_sf"/>
</dbReference>
<dbReference type="RefSeq" id="WP_076196726.1">
    <property type="nucleotide sequence ID" value="NZ_CP019236.1"/>
</dbReference>
<dbReference type="CDD" id="cd07377">
    <property type="entry name" value="WHTH_GntR"/>
    <property type="match status" value="1"/>
</dbReference>
<dbReference type="Proteomes" id="UP000186609">
    <property type="component" value="Plasmid unnamed1"/>
</dbReference>
<evidence type="ECO:0000256" key="1">
    <source>
        <dbReference type="ARBA" id="ARBA00023015"/>
    </source>
</evidence>
<dbReference type="Gene3D" id="1.20.120.530">
    <property type="entry name" value="GntR ligand-binding domain-like"/>
    <property type="match status" value="1"/>
</dbReference>
<proteinExistence type="predicted"/>
<evidence type="ECO:0000313" key="6">
    <source>
        <dbReference type="EMBL" id="APW41005.1"/>
    </source>
</evidence>
<dbReference type="GO" id="GO:0003700">
    <property type="term" value="F:DNA-binding transcription factor activity"/>
    <property type="evidence" value="ECO:0007669"/>
    <property type="project" value="InterPro"/>
</dbReference>
<keyword evidence="6" id="KW-0614">Plasmid</keyword>
<dbReference type="GO" id="GO:0003677">
    <property type="term" value="F:DNA binding"/>
    <property type="evidence" value="ECO:0007669"/>
    <property type="project" value="UniProtKB-KW"/>
</dbReference>
<dbReference type="OrthoDB" id="9799812at2"/>
<organism evidence="5 7">
    <name type="scientific">Rhodoferax koreensis</name>
    <dbReference type="NCBI Taxonomy" id="1842727"/>
    <lineage>
        <taxon>Bacteria</taxon>
        <taxon>Pseudomonadati</taxon>
        <taxon>Pseudomonadota</taxon>
        <taxon>Betaproteobacteria</taxon>
        <taxon>Burkholderiales</taxon>
        <taxon>Comamonadaceae</taxon>
        <taxon>Rhodoferax</taxon>
    </lineage>
</organism>
<dbReference type="KEGG" id="rhy:RD110_03460"/>
<dbReference type="Pfam" id="PF00392">
    <property type="entry name" value="GntR"/>
    <property type="match status" value="1"/>
</dbReference>
<dbReference type="InterPro" id="IPR011711">
    <property type="entry name" value="GntR_C"/>
</dbReference>
<dbReference type="Proteomes" id="UP000186609">
    <property type="component" value="Chromosome"/>
</dbReference>
<geneLocation type="plasmid" evidence="7">
    <name>unnamed1 sequence</name>
</geneLocation>
<feature type="domain" description="HTH gntR-type" evidence="4">
    <location>
        <begin position="8"/>
        <end position="75"/>
    </location>
</feature>
<dbReference type="SMART" id="SM00895">
    <property type="entry name" value="FCD"/>
    <property type="match status" value="1"/>
</dbReference>
<dbReference type="KEGG" id="rhy:RD110_26865"/>
<protein>
    <recommendedName>
        <fullName evidence="4">HTH gntR-type domain-containing protein</fullName>
    </recommendedName>
</protein>
<dbReference type="PANTHER" id="PTHR43537:SF20">
    <property type="entry name" value="HTH-TYPE TRANSCRIPTIONAL REPRESSOR GLAR"/>
    <property type="match status" value="1"/>
</dbReference>
<dbReference type="SMART" id="SM00345">
    <property type="entry name" value="HTH_GNTR"/>
    <property type="match status" value="1"/>
</dbReference>
<evidence type="ECO:0000313" key="5">
    <source>
        <dbReference type="EMBL" id="APW36376.1"/>
    </source>
</evidence>
<sequence length="223" mass="24814">MGISPSNSSITHSIYQVLRADLLKGRYAPDVKLKIADLGDALSVSSGVIREALSRLSAEGLVVAEPQRGFRVAPVSASEFIDLAGARVELEGICLRKAIELGNVEWESRIMSALHRLKRLSILGPAEAEDVLAVTDAHSEFHRALIDACGSDWLLRARDLLFTHSERYRWLSLLHANRERDLNSEHEELAKAVVERRPQLACELLGTHLNRTVDYLLGTDFLR</sequence>
<evidence type="ECO:0000313" key="7">
    <source>
        <dbReference type="Proteomes" id="UP000186609"/>
    </source>
</evidence>